<dbReference type="GO" id="GO:0008610">
    <property type="term" value="P:lipid biosynthetic process"/>
    <property type="evidence" value="ECO:0007669"/>
    <property type="project" value="UniProtKB-ARBA"/>
</dbReference>
<evidence type="ECO:0000256" key="2">
    <source>
        <dbReference type="ARBA" id="ARBA00022450"/>
    </source>
</evidence>
<dbReference type="InterPro" id="IPR009081">
    <property type="entry name" value="PP-bd_ACP"/>
</dbReference>
<evidence type="ECO:0000256" key="1">
    <source>
        <dbReference type="ARBA" id="ARBA00001957"/>
    </source>
</evidence>
<evidence type="ECO:0000313" key="6">
    <source>
        <dbReference type="Proteomes" id="UP000095349"/>
    </source>
</evidence>
<dbReference type="SUPFAM" id="SSF52777">
    <property type="entry name" value="CoA-dependent acyltransferases"/>
    <property type="match status" value="2"/>
</dbReference>
<dbReference type="PROSITE" id="PS00012">
    <property type="entry name" value="PHOSPHOPANTETHEINE"/>
    <property type="match status" value="1"/>
</dbReference>
<evidence type="ECO:0000256" key="3">
    <source>
        <dbReference type="ARBA" id="ARBA00022553"/>
    </source>
</evidence>
<proteinExistence type="predicted"/>
<name>A0A1D8GAZ9_9ACTN</name>
<protein>
    <submittedName>
        <fullName evidence="5">Surfactin synthase subunit 1</fullName>
    </submittedName>
</protein>
<dbReference type="PANTHER" id="PTHR45527">
    <property type="entry name" value="NONRIBOSOMAL PEPTIDE SYNTHETASE"/>
    <property type="match status" value="1"/>
</dbReference>
<keyword evidence="3" id="KW-0597">Phosphoprotein</keyword>
<dbReference type="GO" id="GO:0044550">
    <property type="term" value="P:secondary metabolite biosynthetic process"/>
    <property type="evidence" value="ECO:0007669"/>
    <property type="project" value="TreeGrafter"/>
</dbReference>
<dbReference type="InterPro" id="IPR001242">
    <property type="entry name" value="Condensation_dom"/>
</dbReference>
<comment type="cofactor">
    <cofactor evidence="1">
        <name>pantetheine 4'-phosphate</name>
        <dbReference type="ChEBI" id="CHEBI:47942"/>
    </cofactor>
</comment>
<dbReference type="PROSITE" id="PS50075">
    <property type="entry name" value="CARRIER"/>
    <property type="match status" value="1"/>
</dbReference>
<dbReference type="Pfam" id="PF00550">
    <property type="entry name" value="PP-binding"/>
    <property type="match status" value="1"/>
</dbReference>
<dbReference type="GO" id="GO:0031177">
    <property type="term" value="F:phosphopantetheine binding"/>
    <property type="evidence" value="ECO:0007669"/>
    <property type="project" value="TreeGrafter"/>
</dbReference>
<dbReference type="InterPro" id="IPR006162">
    <property type="entry name" value="Ppantetheine_attach_site"/>
</dbReference>
<dbReference type="PATRIC" id="fig|285473.5.peg.5807"/>
<dbReference type="SUPFAM" id="SSF47336">
    <property type="entry name" value="ACP-like"/>
    <property type="match status" value="1"/>
</dbReference>
<gene>
    <name evidence="5" type="primary">srfAA_2</name>
    <name evidence="5" type="ORF">A4G23_05507</name>
</gene>
<dbReference type="EMBL" id="CP017316">
    <property type="protein sequence ID" value="AOT62608.1"/>
    <property type="molecule type" value="Genomic_DNA"/>
</dbReference>
<dbReference type="PANTHER" id="PTHR45527:SF1">
    <property type="entry name" value="FATTY ACID SYNTHASE"/>
    <property type="match status" value="1"/>
</dbReference>
<feature type="domain" description="Carrier" evidence="4">
    <location>
        <begin position="2"/>
        <end position="77"/>
    </location>
</feature>
<dbReference type="Gene3D" id="1.10.1200.10">
    <property type="entry name" value="ACP-like"/>
    <property type="match status" value="1"/>
</dbReference>
<sequence>MQSEADRITAVLCEVLSGRLEGQEIGPDDDFYAMGGDSLTALLVVADATERGVPLGLRELLYHPTPRALGAHLAGAAAGGPGDAPPAARLTAADLSLLPDGVAEALPASALQVAMVYLCETSTDPALYVSVLEWEVAGALDGDRFRRALAALCERHPALRSSFDLGTYSVPAQLFWSSVEPPLVAGPPEEPLAAPDWGAPPLFRCRVQDLDGAFRVALAVHHTLVDGWSLGRLAVDLMSLYAGVPLPPLPDGVERAFAETEAAQSASAEAAGFWARQTLPSLLFPDRGRFGGAADARETAGFPLPGGLVEGLTAAARRLRVPLKSLALAAHVRAFAELTGRPEVVTGLVVNTRPELPGSDLVAGLYLNTLPVLLRARDDWADLAAAALVAERGGSRYRAYPLARLENRLGRPAFDAVLNFTRLGVHRELDAATGLETGGWRLRGKPSFPLRVDVEVDGVEGGDRVVVAFDPDLVPPATAGRYTELLRRALAEAVGA</sequence>
<accession>A0A1D8GAZ9</accession>
<dbReference type="OrthoDB" id="2085352at2"/>
<evidence type="ECO:0000259" key="4">
    <source>
        <dbReference type="PROSITE" id="PS50075"/>
    </source>
</evidence>
<dbReference type="GeneID" id="91406990"/>
<dbReference type="InterPro" id="IPR036736">
    <property type="entry name" value="ACP-like_sf"/>
</dbReference>
<dbReference type="Pfam" id="PF00668">
    <property type="entry name" value="Condensation"/>
    <property type="match status" value="1"/>
</dbReference>
<dbReference type="Proteomes" id="UP000095349">
    <property type="component" value="Chromosome"/>
</dbReference>
<keyword evidence="6" id="KW-1185">Reference proteome</keyword>
<dbReference type="GO" id="GO:0005737">
    <property type="term" value="C:cytoplasm"/>
    <property type="evidence" value="ECO:0007669"/>
    <property type="project" value="TreeGrafter"/>
</dbReference>
<evidence type="ECO:0000313" key="5">
    <source>
        <dbReference type="EMBL" id="AOT62608.1"/>
    </source>
</evidence>
<dbReference type="KEGG" id="srn:A4G23_05507"/>
<keyword evidence="2" id="KW-0596">Phosphopantetheine</keyword>
<dbReference type="RefSeq" id="WP_031127925.1">
    <property type="nucleotide sequence ID" value="NZ_CP017316.1"/>
</dbReference>
<dbReference type="STRING" id="285473.A4G23_05507"/>
<organism evidence="5 6">
    <name type="scientific">Streptomyces rubrolavendulae</name>
    <dbReference type="NCBI Taxonomy" id="285473"/>
    <lineage>
        <taxon>Bacteria</taxon>
        <taxon>Bacillati</taxon>
        <taxon>Actinomycetota</taxon>
        <taxon>Actinomycetes</taxon>
        <taxon>Kitasatosporales</taxon>
        <taxon>Streptomycetaceae</taxon>
        <taxon>Streptomyces</taxon>
    </lineage>
</organism>
<dbReference type="Gene3D" id="3.30.559.30">
    <property type="entry name" value="Nonribosomal peptide synthetase, condensation domain"/>
    <property type="match status" value="1"/>
</dbReference>
<dbReference type="GO" id="GO:0003824">
    <property type="term" value="F:catalytic activity"/>
    <property type="evidence" value="ECO:0007669"/>
    <property type="project" value="InterPro"/>
</dbReference>
<dbReference type="Gene3D" id="3.30.559.10">
    <property type="entry name" value="Chloramphenicol acetyltransferase-like domain"/>
    <property type="match status" value="1"/>
</dbReference>
<dbReference type="InterPro" id="IPR023213">
    <property type="entry name" value="CAT-like_dom_sf"/>
</dbReference>
<dbReference type="AlphaFoldDB" id="A0A1D8GAZ9"/>
<dbReference type="GO" id="GO:0043041">
    <property type="term" value="P:amino acid activation for nonribosomal peptide biosynthetic process"/>
    <property type="evidence" value="ECO:0007669"/>
    <property type="project" value="TreeGrafter"/>
</dbReference>
<reference evidence="5 6" key="1">
    <citation type="submission" date="2016-09" db="EMBL/GenBank/DDBJ databases">
        <title>Streptomyces rubrolavendulae MJM4426 Genome sequencing and assembly.</title>
        <authorList>
            <person name="Kim J.-G."/>
        </authorList>
    </citation>
    <scope>NUCLEOTIDE SEQUENCE [LARGE SCALE GENOMIC DNA]</scope>
    <source>
        <strain evidence="5 6">MJM4426</strain>
    </source>
</reference>